<protein>
    <recommendedName>
        <fullName evidence="3">Response regulatory domain-containing protein</fullName>
    </recommendedName>
</protein>
<evidence type="ECO:0000256" key="2">
    <source>
        <dbReference type="PROSITE-ProRule" id="PRU00169"/>
    </source>
</evidence>
<comment type="caution">
    <text evidence="4">The sequence shown here is derived from an EMBL/GenBank/DDBJ whole genome shotgun (WGS) entry which is preliminary data.</text>
</comment>
<accession>A0A1F5EBN0</accession>
<proteinExistence type="predicted"/>
<evidence type="ECO:0000259" key="3">
    <source>
        <dbReference type="PROSITE" id="PS50110"/>
    </source>
</evidence>
<dbReference type="Proteomes" id="UP000177481">
    <property type="component" value="Unassembled WGS sequence"/>
</dbReference>
<evidence type="ECO:0000256" key="1">
    <source>
        <dbReference type="ARBA" id="ARBA00022553"/>
    </source>
</evidence>
<feature type="modified residue" description="4-aspartylphosphate" evidence="2">
    <location>
        <position position="54"/>
    </location>
</feature>
<feature type="domain" description="Response regulatory" evidence="3">
    <location>
        <begin position="5"/>
        <end position="121"/>
    </location>
</feature>
<dbReference type="SUPFAM" id="SSF52172">
    <property type="entry name" value="CheY-like"/>
    <property type="match status" value="1"/>
</dbReference>
<dbReference type="STRING" id="1797471.A3A71_01035"/>
<dbReference type="Pfam" id="PF00072">
    <property type="entry name" value="Response_reg"/>
    <property type="match status" value="1"/>
</dbReference>
<evidence type="ECO:0000313" key="5">
    <source>
        <dbReference type="Proteomes" id="UP000177481"/>
    </source>
</evidence>
<dbReference type="PANTHER" id="PTHR44591">
    <property type="entry name" value="STRESS RESPONSE REGULATOR PROTEIN 1"/>
    <property type="match status" value="1"/>
</dbReference>
<dbReference type="Gene3D" id="3.40.50.2300">
    <property type="match status" value="1"/>
</dbReference>
<dbReference type="PANTHER" id="PTHR44591:SF3">
    <property type="entry name" value="RESPONSE REGULATORY DOMAIN-CONTAINING PROTEIN"/>
    <property type="match status" value="1"/>
</dbReference>
<dbReference type="AlphaFoldDB" id="A0A1F5EBN0"/>
<dbReference type="InterPro" id="IPR011006">
    <property type="entry name" value="CheY-like_superfamily"/>
</dbReference>
<evidence type="ECO:0000313" key="4">
    <source>
        <dbReference type="EMBL" id="OGD64624.1"/>
    </source>
</evidence>
<name>A0A1F5EBN0_9BACT</name>
<dbReference type="SMART" id="SM00448">
    <property type="entry name" value="REC"/>
    <property type="match status" value="1"/>
</dbReference>
<dbReference type="InterPro" id="IPR050595">
    <property type="entry name" value="Bact_response_regulator"/>
</dbReference>
<organism evidence="4 5">
    <name type="scientific">Candidatus Berkelbacteria bacterium RIFCSPLOWO2_01_FULL_50_28</name>
    <dbReference type="NCBI Taxonomy" id="1797471"/>
    <lineage>
        <taxon>Bacteria</taxon>
        <taxon>Candidatus Berkelbacteria</taxon>
    </lineage>
</organism>
<dbReference type="EMBL" id="MEZX01000002">
    <property type="protein sequence ID" value="OGD64624.1"/>
    <property type="molecule type" value="Genomic_DNA"/>
</dbReference>
<dbReference type="InterPro" id="IPR001789">
    <property type="entry name" value="Sig_transdc_resp-reg_receiver"/>
</dbReference>
<keyword evidence="1 2" id="KW-0597">Phosphoprotein</keyword>
<dbReference type="PROSITE" id="PS50110">
    <property type="entry name" value="RESPONSE_REGULATORY"/>
    <property type="match status" value="1"/>
</dbReference>
<sequence length="125" mass="14341">MSSHTVLIVEDNEELRHLYKEEFSHNNFEVLEAEDGDVAVTSAVTNAPDAIILDLMLPRQGGIRVLRVLRTLPETKHLPIVILTALPNPEYREQTIDKVQGYFLKTEIRPKDLVAKIREIIDERQ</sequence>
<reference evidence="4 5" key="1">
    <citation type="journal article" date="2016" name="Nat. Commun.">
        <title>Thousands of microbial genomes shed light on interconnected biogeochemical processes in an aquifer system.</title>
        <authorList>
            <person name="Anantharaman K."/>
            <person name="Brown C.T."/>
            <person name="Hug L.A."/>
            <person name="Sharon I."/>
            <person name="Castelle C.J."/>
            <person name="Probst A.J."/>
            <person name="Thomas B.C."/>
            <person name="Singh A."/>
            <person name="Wilkins M.J."/>
            <person name="Karaoz U."/>
            <person name="Brodie E.L."/>
            <person name="Williams K.H."/>
            <person name="Hubbard S.S."/>
            <person name="Banfield J.F."/>
        </authorList>
    </citation>
    <scope>NUCLEOTIDE SEQUENCE [LARGE SCALE GENOMIC DNA]</scope>
</reference>
<gene>
    <name evidence="4" type="ORF">A3A71_01035</name>
</gene>
<dbReference type="GO" id="GO:0000160">
    <property type="term" value="P:phosphorelay signal transduction system"/>
    <property type="evidence" value="ECO:0007669"/>
    <property type="project" value="InterPro"/>
</dbReference>